<dbReference type="PROSITE" id="PS00678">
    <property type="entry name" value="WD_REPEATS_1"/>
    <property type="match status" value="1"/>
</dbReference>
<dbReference type="InterPro" id="IPR044285">
    <property type="entry name" value="PWP1"/>
</dbReference>
<dbReference type="GO" id="GO:0005634">
    <property type="term" value="C:nucleus"/>
    <property type="evidence" value="ECO:0007669"/>
    <property type="project" value="TreeGrafter"/>
</dbReference>
<dbReference type="InterPro" id="IPR015943">
    <property type="entry name" value="WD40/YVTN_repeat-like_dom_sf"/>
</dbReference>
<protein>
    <submittedName>
        <fullName evidence="6">Uncharacterized protein</fullName>
    </submittedName>
</protein>
<sequence length="608" mass="67865">MSCGVFDFYERNEKLKSWDKSSVNDLRSKTLKGLDFNDNFEKDAKKSWKNESSLNINKSTLSLHIEVYENSIEAVTSDSFGIKKEGLIKKWENAKQICTDASAFVIQNPFEFPRQQNDKIFEPELSQYKASQRLINPNESGNNVRQGTMENITLVSDVAWISRGVAKKEPVNIQLEKTQLADLIQGDGVPEDNTSEDDDEEMDEVVTMQAPEKKVSKPGEKKTEEKKEGNIMKGVAVHASSRDDPYITKHEDSEDEYEKDDFVLKDTDNLVVVAKMVKDEPSIDVHVYNDSTGDWYLHHDYILQSPPLCLAPMRYDPGSEDQKGNLLAVGTFDPTIQIWDLDIANSLEPIVTLGQQAKSSKTGKARKKRDNSAQGHSDAVTALDWNQLCPHVLASGSADQTVVLWDLDEAKPGTVITCFDDRIGSLQWHPVEISILVAGTRGGKAQIIDCRNTVPISNAQWDMGAEIEKLLWDSYNPFCIFATTDDGKLHYLDSRKPGTPVSSIFAHEDGANSVSQNYGVRGMIATVGENELKIWKLSGAEPTFEEVYQHEIKMGKLFSVAFCPDVHNTIVIGGEAEEMVRIIDLEKFEKVCTAFGAKSTTGEEAMES</sequence>
<evidence type="ECO:0000256" key="3">
    <source>
        <dbReference type="ARBA" id="ARBA00022737"/>
    </source>
</evidence>
<dbReference type="SMART" id="SM00320">
    <property type="entry name" value="WD40"/>
    <property type="match status" value="5"/>
</dbReference>
<dbReference type="PROSITE" id="PS50294">
    <property type="entry name" value="WD_REPEATS_REGION"/>
    <property type="match status" value="1"/>
</dbReference>
<dbReference type="Proteomes" id="UP000887578">
    <property type="component" value="Unplaced"/>
</dbReference>
<organism evidence="5 6">
    <name type="scientific">Panagrolaimus davidi</name>
    <dbReference type="NCBI Taxonomy" id="227884"/>
    <lineage>
        <taxon>Eukaryota</taxon>
        <taxon>Metazoa</taxon>
        <taxon>Ecdysozoa</taxon>
        <taxon>Nematoda</taxon>
        <taxon>Chromadorea</taxon>
        <taxon>Rhabditida</taxon>
        <taxon>Tylenchina</taxon>
        <taxon>Panagrolaimomorpha</taxon>
        <taxon>Panagrolaimoidea</taxon>
        <taxon>Panagrolaimidae</taxon>
        <taxon>Panagrolaimus</taxon>
    </lineage>
</organism>
<keyword evidence="2 4" id="KW-0853">WD repeat</keyword>
<dbReference type="AlphaFoldDB" id="A0A914Q6F5"/>
<dbReference type="PROSITE" id="PS50082">
    <property type="entry name" value="WD_REPEATS_2"/>
    <property type="match status" value="1"/>
</dbReference>
<proteinExistence type="predicted"/>
<keyword evidence="3" id="KW-0677">Repeat</keyword>
<dbReference type="Pfam" id="PF00400">
    <property type="entry name" value="WD40"/>
    <property type="match status" value="1"/>
</dbReference>
<dbReference type="PANTHER" id="PTHR14091">
    <property type="entry name" value="PERIODIC TRYPTOPHAN PROTEIN 1"/>
    <property type="match status" value="1"/>
</dbReference>
<dbReference type="PANTHER" id="PTHR14091:SF0">
    <property type="entry name" value="PERIODIC TRYPTOPHAN PROTEIN 1 HOMOLOG"/>
    <property type="match status" value="1"/>
</dbReference>
<evidence type="ECO:0000256" key="1">
    <source>
        <dbReference type="ARBA" id="ARBA00022553"/>
    </source>
</evidence>
<evidence type="ECO:0000256" key="4">
    <source>
        <dbReference type="PROSITE-ProRule" id="PRU00221"/>
    </source>
</evidence>
<dbReference type="WBParaSite" id="PDA_v2.g24566.t1">
    <property type="protein sequence ID" value="PDA_v2.g24566.t1"/>
    <property type="gene ID" value="PDA_v2.g24566"/>
</dbReference>
<keyword evidence="1" id="KW-0597">Phosphoprotein</keyword>
<feature type="repeat" description="WD" evidence="4">
    <location>
        <begin position="373"/>
        <end position="415"/>
    </location>
</feature>
<reference evidence="6" key="1">
    <citation type="submission" date="2022-11" db="UniProtKB">
        <authorList>
            <consortium name="WormBaseParasite"/>
        </authorList>
    </citation>
    <scope>IDENTIFICATION</scope>
</reference>
<name>A0A914Q6F5_9BILA</name>
<dbReference type="Gene3D" id="2.130.10.10">
    <property type="entry name" value="YVTN repeat-like/Quinoprotein amine dehydrogenase"/>
    <property type="match status" value="1"/>
</dbReference>
<dbReference type="InterPro" id="IPR001680">
    <property type="entry name" value="WD40_rpt"/>
</dbReference>
<keyword evidence="5" id="KW-1185">Reference proteome</keyword>
<dbReference type="GO" id="GO:0006364">
    <property type="term" value="P:rRNA processing"/>
    <property type="evidence" value="ECO:0007669"/>
    <property type="project" value="InterPro"/>
</dbReference>
<dbReference type="SUPFAM" id="SSF50978">
    <property type="entry name" value="WD40 repeat-like"/>
    <property type="match status" value="1"/>
</dbReference>
<evidence type="ECO:0000313" key="5">
    <source>
        <dbReference type="Proteomes" id="UP000887578"/>
    </source>
</evidence>
<dbReference type="InterPro" id="IPR036322">
    <property type="entry name" value="WD40_repeat_dom_sf"/>
</dbReference>
<evidence type="ECO:0000256" key="2">
    <source>
        <dbReference type="ARBA" id="ARBA00022574"/>
    </source>
</evidence>
<accession>A0A914Q6F5</accession>
<evidence type="ECO:0000313" key="6">
    <source>
        <dbReference type="WBParaSite" id="PDA_v2.g24566.t1"/>
    </source>
</evidence>
<dbReference type="InterPro" id="IPR019775">
    <property type="entry name" value="WD40_repeat_CS"/>
</dbReference>